<organism evidence="2 3">
    <name type="scientific">Apiospora rasikravindrae</name>
    <dbReference type="NCBI Taxonomy" id="990691"/>
    <lineage>
        <taxon>Eukaryota</taxon>
        <taxon>Fungi</taxon>
        <taxon>Dikarya</taxon>
        <taxon>Ascomycota</taxon>
        <taxon>Pezizomycotina</taxon>
        <taxon>Sordariomycetes</taxon>
        <taxon>Xylariomycetidae</taxon>
        <taxon>Amphisphaeriales</taxon>
        <taxon>Apiosporaceae</taxon>
        <taxon>Apiospora</taxon>
    </lineage>
</organism>
<name>A0ABR1U0J6_9PEZI</name>
<keyword evidence="1" id="KW-0175">Coiled coil</keyword>
<reference evidence="2 3" key="1">
    <citation type="submission" date="2023-01" db="EMBL/GenBank/DDBJ databases">
        <title>Analysis of 21 Apiospora genomes using comparative genomics revels a genus with tremendous synthesis potential of carbohydrate active enzymes and secondary metabolites.</title>
        <authorList>
            <person name="Sorensen T."/>
        </authorList>
    </citation>
    <scope>NUCLEOTIDE SEQUENCE [LARGE SCALE GENOMIC DNA]</scope>
    <source>
        <strain evidence="2 3">CBS 33761</strain>
    </source>
</reference>
<evidence type="ECO:0000313" key="3">
    <source>
        <dbReference type="Proteomes" id="UP001444661"/>
    </source>
</evidence>
<evidence type="ECO:0000313" key="2">
    <source>
        <dbReference type="EMBL" id="KAK8052420.1"/>
    </source>
</evidence>
<evidence type="ECO:0000256" key="1">
    <source>
        <dbReference type="SAM" id="Coils"/>
    </source>
</evidence>
<gene>
    <name evidence="2" type="ORF">PG993_003805</name>
</gene>
<comment type="caution">
    <text evidence="2">The sequence shown here is derived from an EMBL/GenBank/DDBJ whole genome shotgun (WGS) entry which is preliminary data.</text>
</comment>
<keyword evidence="3" id="KW-1185">Reference proteome</keyword>
<protein>
    <submittedName>
        <fullName evidence="2">Uncharacterized protein</fullName>
    </submittedName>
</protein>
<accession>A0ABR1U0J6</accession>
<dbReference type="EMBL" id="JAQQWK010000002">
    <property type="protein sequence ID" value="KAK8052420.1"/>
    <property type="molecule type" value="Genomic_DNA"/>
</dbReference>
<proteinExistence type="predicted"/>
<dbReference type="Proteomes" id="UP001444661">
    <property type="component" value="Unassembled WGS sequence"/>
</dbReference>
<sequence length="252" mass="29603">MDSQVYRRLLEEIRTLRDEKRALQLNQIGLQRRLNRQESSAQQLRGQLEDQRQVNKQLRDELAKQGTVRNELEKQLDDEKASKEKLQMRLDDQDASNGKLKMELVDQETFNEELQARLKNVTEKMNEAVERAEDITARYEAALEYTRETVNRHNEAVVRTQAERARADLEQQWNEELAEANHRLNLDFMDAQDEAAFMEDAAEAVALQLLQVRAENNRLRATQAGVFRRVRDDIDAMENSDDEDEWMFRLGI</sequence>
<feature type="coiled-coil region" evidence="1">
    <location>
        <begin position="6"/>
        <end position="194"/>
    </location>
</feature>